<evidence type="ECO:0000313" key="4">
    <source>
        <dbReference type="WBParaSite" id="GPUH_0000958601-mRNA-1"/>
    </source>
</evidence>
<dbReference type="GO" id="GO:0008641">
    <property type="term" value="F:ubiquitin-like modifier activating enzyme activity"/>
    <property type="evidence" value="ECO:0007669"/>
    <property type="project" value="InterPro"/>
</dbReference>
<dbReference type="InterPro" id="IPR028077">
    <property type="entry name" value="UAE_UbL_dom"/>
</dbReference>
<gene>
    <name evidence="2" type="ORF">GPUH_LOCUS9577</name>
</gene>
<dbReference type="OrthoDB" id="5864307at2759"/>
<dbReference type="Gene3D" id="3.10.290.20">
    <property type="entry name" value="Ubiquitin-like 2 activating enzyme e1b. Chain: B, domain 3"/>
    <property type="match status" value="1"/>
</dbReference>
<organism evidence="4">
    <name type="scientific">Gongylonema pulchrum</name>
    <dbReference type="NCBI Taxonomy" id="637853"/>
    <lineage>
        <taxon>Eukaryota</taxon>
        <taxon>Metazoa</taxon>
        <taxon>Ecdysozoa</taxon>
        <taxon>Nematoda</taxon>
        <taxon>Chromadorea</taxon>
        <taxon>Rhabditida</taxon>
        <taxon>Spirurina</taxon>
        <taxon>Spiruromorpha</taxon>
        <taxon>Spiruroidea</taxon>
        <taxon>Gongylonematidae</taxon>
        <taxon>Gongylonema</taxon>
    </lineage>
</organism>
<dbReference type="WBParaSite" id="GPUH_0000958601-mRNA-1">
    <property type="protein sequence ID" value="GPUH_0000958601-mRNA-1"/>
    <property type="gene ID" value="GPUH_0000958601"/>
</dbReference>
<accession>A0A183DLI4</accession>
<dbReference type="InterPro" id="IPR035985">
    <property type="entry name" value="Ubiquitin-activating_enz"/>
</dbReference>
<dbReference type="AlphaFoldDB" id="A0A183DLI4"/>
<evidence type="ECO:0000313" key="2">
    <source>
        <dbReference type="EMBL" id="VDK74037.1"/>
    </source>
</evidence>
<reference evidence="2 3" key="2">
    <citation type="submission" date="2018-11" db="EMBL/GenBank/DDBJ databases">
        <authorList>
            <consortium name="Pathogen Informatics"/>
        </authorList>
    </citation>
    <scope>NUCLEOTIDE SEQUENCE [LARGE SCALE GENOMIC DNA]</scope>
</reference>
<dbReference type="EMBL" id="UYRT01031879">
    <property type="protein sequence ID" value="VDK74037.1"/>
    <property type="molecule type" value="Genomic_DNA"/>
</dbReference>
<dbReference type="Gene3D" id="3.40.50.720">
    <property type="entry name" value="NAD(P)-binding Rossmann-like Domain"/>
    <property type="match status" value="1"/>
</dbReference>
<sequence length="134" mass="14774">MAGNIIPAIATTNATVAGLLVGEAIKVIFDERDKLRNIFIRPKPNPRGQIFAIEIPSKPNPNCYVCSEKREIRLKTNVKLTTVHSLENKFLKGTLHVIAPDVMIESSGSLIISSEEGETAVQYVKITFDSHEQS</sequence>
<feature type="domain" description="Ubiquitin/SUMO-activating enzyme ubiquitin-like" evidence="1">
    <location>
        <begin position="74"/>
        <end position="121"/>
    </location>
</feature>
<evidence type="ECO:0000313" key="3">
    <source>
        <dbReference type="Proteomes" id="UP000271098"/>
    </source>
</evidence>
<keyword evidence="3" id="KW-1185">Reference proteome</keyword>
<evidence type="ECO:0000259" key="1">
    <source>
        <dbReference type="Pfam" id="PF14732"/>
    </source>
</evidence>
<proteinExistence type="predicted"/>
<reference evidence="4" key="1">
    <citation type="submission" date="2016-06" db="UniProtKB">
        <authorList>
            <consortium name="WormBaseParasite"/>
        </authorList>
    </citation>
    <scope>IDENTIFICATION</scope>
</reference>
<dbReference type="Proteomes" id="UP000271098">
    <property type="component" value="Unassembled WGS sequence"/>
</dbReference>
<protein>
    <submittedName>
        <fullName evidence="4">ThiF domain-containing protein</fullName>
    </submittedName>
</protein>
<dbReference type="Pfam" id="PF14732">
    <property type="entry name" value="UAE_UbL"/>
    <property type="match status" value="1"/>
</dbReference>
<dbReference type="SUPFAM" id="SSF69572">
    <property type="entry name" value="Activating enzymes of the ubiquitin-like proteins"/>
    <property type="match status" value="1"/>
</dbReference>
<name>A0A183DLI4_9BILA</name>